<dbReference type="PANTHER" id="PTHR11088:SF60">
    <property type="entry name" value="TRNA DIMETHYLALLYLTRANSFERASE"/>
    <property type="match status" value="1"/>
</dbReference>
<comment type="function">
    <text evidence="2 10 12">Catalyzes the transfer of a dimethylallyl group onto the adenine at position 37 in tRNAs that read codons beginning with uridine, leading to the formation of N6-(dimethylallyl)adenosine (i(6)A).</text>
</comment>
<protein>
    <recommendedName>
        <fullName evidence="10">tRNA dimethylallyltransferase</fullName>
        <ecNumber evidence="10">2.5.1.75</ecNumber>
    </recommendedName>
    <alternativeName>
        <fullName evidence="10">Dimethylallyl diphosphate:tRNA dimethylallyltransferase</fullName>
        <shortName evidence="10">DMAPP:tRNA dimethylallyltransferase</shortName>
        <shortName evidence="10">DMATase</shortName>
    </alternativeName>
    <alternativeName>
        <fullName evidence="10">Isopentenyl-diphosphate:tRNA isopentenyltransferase</fullName>
        <shortName evidence="10">IPP transferase</shortName>
        <shortName evidence="10">IPPT</shortName>
        <shortName evidence="10">IPTase</shortName>
    </alternativeName>
</protein>
<feature type="site" description="Interaction with substrate tRNA" evidence="10">
    <location>
        <position position="123"/>
    </location>
</feature>
<evidence type="ECO:0000256" key="4">
    <source>
        <dbReference type="ARBA" id="ARBA00022679"/>
    </source>
</evidence>
<evidence type="ECO:0000256" key="12">
    <source>
        <dbReference type="RuleBase" id="RU003784"/>
    </source>
</evidence>
<evidence type="ECO:0000256" key="11">
    <source>
        <dbReference type="RuleBase" id="RU003783"/>
    </source>
</evidence>
<dbReference type="SUPFAM" id="SSF52540">
    <property type="entry name" value="P-loop containing nucleoside triphosphate hydrolases"/>
    <property type="match status" value="1"/>
</dbReference>
<dbReference type="Proteomes" id="UP000462014">
    <property type="component" value="Unassembled WGS sequence"/>
</dbReference>
<evidence type="ECO:0000256" key="7">
    <source>
        <dbReference type="ARBA" id="ARBA00022840"/>
    </source>
</evidence>
<keyword evidence="8 10" id="KW-0460">Magnesium</keyword>
<evidence type="ECO:0000256" key="3">
    <source>
        <dbReference type="ARBA" id="ARBA00005842"/>
    </source>
</evidence>
<comment type="similarity">
    <text evidence="3 10 13">Belongs to the IPP transferase family.</text>
</comment>
<dbReference type="EC" id="2.5.1.75" evidence="10"/>
<evidence type="ECO:0000256" key="1">
    <source>
        <dbReference type="ARBA" id="ARBA00001946"/>
    </source>
</evidence>
<comment type="catalytic activity">
    <reaction evidence="9 10 11">
        <text>adenosine(37) in tRNA + dimethylallyl diphosphate = N(6)-dimethylallyladenosine(37) in tRNA + diphosphate</text>
        <dbReference type="Rhea" id="RHEA:26482"/>
        <dbReference type="Rhea" id="RHEA-COMP:10162"/>
        <dbReference type="Rhea" id="RHEA-COMP:10375"/>
        <dbReference type="ChEBI" id="CHEBI:33019"/>
        <dbReference type="ChEBI" id="CHEBI:57623"/>
        <dbReference type="ChEBI" id="CHEBI:74411"/>
        <dbReference type="ChEBI" id="CHEBI:74415"/>
        <dbReference type="EC" id="2.5.1.75"/>
    </reaction>
</comment>
<feature type="region of interest" description="Interaction with substrate tRNA" evidence="10">
    <location>
        <begin position="35"/>
        <end position="38"/>
    </location>
</feature>
<keyword evidence="7 10" id="KW-0067">ATP-binding</keyword>
<evidence type="ECO:0000256" key="8">
    <source>
        <dbReference type="ARBA" id="ARBA00022842"/>
    </source>
</evidence>
<sequence>MKKVLLVVAGPTAAGKTALAIQLAKYFKTEILSADSRQFYKEMSIGTAKPSAEELAAVPHHFIGSHSITDRFSVADFEKAALEKLAELYQKHDVAIIVGGSGLYLQAVEQGFDEIPEADLQERERWNQLYEQQGLEYLQQQLKILDPEYYQKVDVQNPQRIIRALEVSSSTGKTFSSFLTKIKKERPFKIIKIGINPNRKILYDMINRRVDLMVENGLIEEVKQLLPYQHLNALKTVGYKELFEAFNNNLPVKEALEKIKQNTRHFAKRQITWFKKDEEIKWFDSADVKPVLDYILPLIG</sequence>
<dbReference type="PANTHER" id="PTHR11088">
    <property type="entry name" value="TRNA DIMETHYLALLYLTRANSFERASE"/>
    <property type="match status" value="1"/>
</dbReference>
<comment type="caution">
    <text evidence="14">The sequence shown here is derived from an EMBL/GenBank/DDBJ whole genome shotgun (WGS) entry which is preliminary data.</text>
</comment>
<feature type="binding site" evidence="10">
    <location>
        <begin position="12"/>
        <end position="17"/>
    </location>
    <ligand>
        <name>substrate</name>
    </ligand>
</feature>
<dbReference type="NCBIfam" id="TIGR00174">
    <property type="entry name" value="miaA"/>
    <property type="match status" value="1"/>
</dbReference>
<dbReference type="EMBL" id="WPIK01000004">
    <property type="protein sequence ID" value="MVN20994.1"/>
    <property type="molecule type" value="Genomic_DNA"/>
</dbReference>
<gene>
    <name evidence="10 14" type="primary">miaA</name>
    <name evidence="14" type="ORF">GO621_05515</name>
</gene>
<feature type="region of interest" description="Interaction with substrate tRNA" evidence="10">
    <location>
        <begin position="159"/>
        <end position="163"/>
    </location>
</feature>
<proteinExistence type="inferred from homology"/>
<evidence type="ECO:0000256" key="10">
    <source>
        <dbReference type="HAMAP-Rule" id="MF_00185"/>
    </source>
</evidence>
<accession>A0A7K1SUM5</accession>
<evidence type="ECO:0000256" key="9">
    <source>
        <dbReference type="ARBA" id="ARBA00049563"/>
    </source>
</evidence>
<name>A0A7K1SUM5_9SPHI</name>
<dbReference type="Gene3D" id="1.10.20.140">
    <property type="match status" value="1"/>
</dbReference>
<evidence type="ECO:0000313" key="15">
    <source>
        <dbReference type="Proteomes" id="UP000462014"/>
    </source>
</evidence>
<dbReference type="InterPro" id="IPR039657">
    <property type="entry name" value="Dimethylallyltransferase"/>
</dbReference>
<comment type="caution">
    <text evidence="10">Lacks conserved residue(s) required for the propagation of feature annotation.</text>
</comment>
<dbReference type="InterPro" id="IPR027417">
    <property type="entry name" value="P-loop_NTPase"/>
</dbReference>
<dbReference type="HAMAP" id="MF_00185">
    <property type="entry name" value="IPP_trans"/>
    <property type="match status" value="1"/>
</dbReference>
<keyword evidence="6 10" id="KW-0547">Nucleotide-binding</keyword>
<feature type="binding site" evidence="10">
    <location>
        <begin position="10"/>
        <end position="17"/>
    </location>
    <ligand>
        <name>ATP</name>
        <dbReference type="ChEBI" id="CHEBI:30616"/>
    </ligand>
</feature>
<comment type="cofactor">
    <cofactor evidence="1 10">
        <name>Mg(2+)</name>
        <dbReference type="ChEBI" id="CHEBI:18420"/>
    </cofactor>
</comment>
<evidence type="ECO:0000256" key="6">
    <source>
        <dbReference type="ARBA" id="ARBA00022741"/>
    </source>
</evidence>
<dbReference type="GO" id="GO:0006400">
    <property type="term" value="P:tRNA modification"/>
    <property type="evidence" value="ECO:0007669"/>
    <property type="project" value="TreeGrafter"/>
</dbReference>
<evidence type="ECO:0000256" key="13">
    <source>
        <dbReference type="RuleBase" id="RU003785"/>
    </source>
</evidence>
<dbReference type="GO" id="GO:0052381">
    <property type="term" value="F:tRNA dimethylallyltransferase activity"/>
    <property type="evidence" value="ECO:0007669"/>
    <property type="project" value="UniProtKB-UniRule"/>
</dbReference>
<dbReference type="AlphaFoldDB" id="A0A7K1SUM5"/>
<dbReference type="Pfam" id="PF01715">
    <property type="entry name" value="IPPT"/>
    <property type="match status" value="1"/>
</dbReference>
<comment type="subunit">
    <text evidence="10">Monomer.</text>
</comment>
<reference evidence="14 15" key="1">
    <citation type="submission" date="2019-12" db="EMBL/GenBank/DDBJ databases">
        <title>Mucilaginibacter sp. HMF7410 genome sequencing and assembly.</title>
        <authorList>
            <person name="Kang H."/>
            <person name="Cha I."/>
            <person name="Kim H."/>
            <person name="Joh K."/>
        </authorList>
    </citation>
    <scope>NUCLEOTIDE SEQUENCE [LARGE SCALE GENOMIC DNA]</scope>
    <source>
        <strain evidence="14 15">HMF7410</strain>
    </source>
</reference>
<evidence type="ECO:0000256" key="5">
    <source>
        <dbReference type="ARBA" id="ARBA00022694"/>
    </source>
</evidence>
<evidence type="ECO:0000313" key="14">
    <source>
        <dbReference type="EMBL" id="MVN20994.1"/>
    </source>
</evidence>
<dbReference type="GO" id="GO:0005524">
    <property type="term" value="F:ATP binding"/>
    <property type="evidence" value="ECO:0007669"/>
    <property type="project" value="UniProtKB-UniRule"/>
</dbReference>
<keyword evidence="4 10" id="KW-0808">Transferase</keyword>
<keyword evidence="5 10" id="KW-0819">tRNA processing</keyword>
<dbReference type="InterPro" id="IPR018022">
    <property type="entry name" value="IPT"/>
</dbReference>
<keyword evidence="15" id="KW-1185">Reference proteome</keyword>
<dbReference type="Gene3D" id="3.40.50.300">
    <property type="entry name" value="P-loop containing nucleotide triphosphate hydrolases"/>
    <property type="match status" value="1"/>
</dbReference>
<organism evidence="14 15">
    <name type="scientific">Mucilaginibacter arboris</name>
    <dbReference type="NCBI Taxonomy" id="2682090"/>
    <lineage>
        <taxon>Bacteria</taxon>
        <taxon>Pseudomonadati</taxon>
        <taxon>Bacteroidota</taxon>
        <taxon>Sphingobacteriia</taxon>
        <taxon>Sphingobacteriales</taxon>
        <taxon>Sphingobacteriaceae</taxon>
        <taxon>Mucilaginibacter</taxon>
    </lineage>
</organism>
<evidence type="ECO:0000256" key="2">
    <source>
        <dbReference type="ARBA" id="ARBA00003213"/>
    </source>
</evidence>
<feature type="site" description="Interaction with substrate tRNA" evidence="10">
    <location>
        <position position="101"/>
    </location>
</feature>